<comment type="caution">
    <text evidence="1">The sequence shown here is derived from an EMBL/GenBank/DDBJ whole genome shotgun (WGS) entry which is preliminary data.</text>
</comment>
<evidence type="ECO:0000313" key="1">
    <source>
        <dbReference type="EMBL" id="NEW05110.1"/>
    </source>
</evidence>
<sequence>MPKLVFFLGPAAAGKTTLAKAIVAKRPAAFLDMDTLSRPAAETIMRLSGLDPNDRDSPIYKQHCRDLGYRITMDAALENVGIGVNTYVVGPFTKEIADPLWLEQELSRAGASLSHIAVKAIYVYLPDEHAYRLRLAERGSVLDAWKLENWAAFSPSLERQDIQWPLPASAKLYVDNSDILSDEKLSMIEGFIYGGAEKDNLRS</sequence>
<dbReference type="GO" id="GO:0005524">
    <property type="term" value="F:ATP binding"/>
    <property type="evidence" value="ECO:0007669"/>
    <property type="project" value="UniProtKB-KW"/>
</dbReference>
<gene>
    <name evidence="1" type="ORF">GK047_03635</name>
</gene>
<dbReference type="SUPFAM" id="SSF52540">
    <property type="entry name" value="P-loop containing nucleoside triphosphate hydrolases"/>
    <property type="match status" value="1"/>
</dbReference>
<accession>A0A6G3ZSS5</accession>
<organism evidence="1">
    <name type="scientific">Paenibacillus sp. SYP-B3998</name>
    <dbReference type="NCBI Taxonomy" id="2678564"/>
    <lineage>
        <taxon>Bacteria</taxon>
        <taxon>Bacillati</taxon>
        <taxon>Bacillota</taxon>
        <taxon>Bacilli</taxon>
        <taxon>Bacillales</taxon>
        <taxon>Paenibacillaceae</taxon>
        <taxon>Paenibacillus</taxon>
    </lineage>
</organism>
<dbReference type="EMBL" id="JAAIKC010000001">
    <property type="protein sequence ID" value="NEW05110.1"/>
    <property type="molecule type" value="Genomic_DNA"/>
</dbReference>
<keyword evidence="1" id="KW-0067">ATP-binding</keyword>
<name>A0A6G3ZSS5_9BACL</name>
<protein>
    <submittedName>
        <fullName evidence="1">ATP-binding protein</fullName>
    </submittedName>
</protein>
<reference evidence="1" key="1">
    <citation type="submission" date="2020-02" db="EMBL/GenBank/DDBJ databases">
        <authorList>
            <person name="Shen X.-R."/>
            <person name="Zhang Y.-X."/>
        </authorList>
    </citation>
    <scope>NUCLEOTIDE SEQUENCE</scope>
    <source>
        <strain evidence="1">SYP-B3998</strain>
    </source>
</reference>
<dbReference type="Pfam" id="PF13671">
    <property type="entry name" value="AAA_33"/>
    <property type="match status" value="1"/>
</dbReference>
<dbReference type="AlphaFoldDB" id="A0A6G3ZSS5"/>
<proteinExistence type="predicted"/>
<keyword evidence="1" id="KW-0547">Nucleotide-binding</keyword>
<dbReference type="InterPro" id="IPR027417">
    <property type="entry name" value="P-loop_NTPase"/>
</dbReference>
<dbReference type="Gene3D" id="3.40.50.300">
    <property type="entry name" value="P-loop containing nucleotide triphosphate hydrolases"/>
    <property type="match status" value="1"/>
</dbReference>
<dbReference type="RefSeq" id="WP_163941278.1">
    <property type="nucleotide sequence ID" value="NZ_JAAIKC010000001.1"/>
</dbReference>